<dbReference type="EMBL" id="BMIW01000025">
    <property type="protein sequence ID" value="GGG08239.1"/>
    <property type="molecule type" value="Genomic_DNA"/>
</dbReference>
<evidence type="ECO:0000256" key="1">
    <source>
        <dbReference type="SAM" id="Coils"/>
    </source>
</evidence>
<reference evidence="4" key="1">
    <citation type="journal article" date="2019" name="Int. J. Syst. Evol. Microbiol.">
        <title>The Global Catalogue of Microorganisms (GCM) 10K type strain sequencing project: providing services to taxonomists for standard genome sequencing and annotation.</title>
        <authorList>
            <consortium name="The Broad Institute Genomics Platform"/>
            <consortium name="The Broad Institute Genome Sequencing Center for Infectious Disease"/>
            <person name="Wu L."/>
            <person name="Ma J."/>
        </authorList>
    </citation>
    <scope>NUCLEOTIDE SEQUENCE [LARGE SCALE GENOMIC DNA]</scope>
    <source>
        <strain evidence="4">CGMCC 1.15420</strain>
    </source>
</reference>
<organism evidence="3 4">
    <name type="scientific">Paenibacillus aceti</name>
    <dbReference type="NCBI Taxonomy" id="1820010"/>
    <lineage>
        <taxon>Bacteria</taxon>
        <taxon>Bacillati</taxon>
        <taxon>Bacillota</taxon>
        <taxon>Bacilli</taxon>
        <taxon>Bacillales</taxon>
        <taxon>Paenibacillaceae</taxon>
        <taxon>Paenibacillus</taxon>
    </lineage>
</organism>
<dbReference type="InterPro" id="IPR013216">
    <property type="entry name" value="Methyltransf_11"/>
</dbReference>
<dbReference type="RefSeq" id="WP_162944310.1">
    <property type="nucleotide sequence ID" value="NZ_BMIW01000025.1"/>
</dbReference>
<dbReference type="SUPFAM" id="SSF53335">
    <property type="entry name" value="S-adenosyl-L-methionine-dependent methyltransferases"/>
    <property type="match status" value="1"/>
</dbReference>
<protein>
    <recommendedName>
        <fullName evidence="2">Methyltransferase type 11 domain-containing protein</fullName>
    </recommendedName>
</protein>
<dbReference type="InterPro" id="IPR029063">
    <property type="entry name" value="SAM-dependent_MTases_sf"/>
</dbReference>
<dbReference type="Gene3D" id="3.40.50.150">
    <property type="entry name" value="Vaccinia Virus protein VP39"/>
    <property type="match status" value="1"/>
</dbReference>
<comment type="caution">
    <text evidence="3">The sequence shown here is derived from an EMBL/GenBank/DDBJ whole genome shotgun (WGS) entry which is preliminary data.</text>
</comment>
<accession>A0ABQ1W2H9</accession>
<keyword evidence="1" id="KW-0175">Coiled coil</keyword>
<sequence>MTKIDASFDQFQRYNNVKRIIDNLRMGNETFHILEVGANEHRNLEKFLPLDNITYLDIQLPEELLNDPKYILGDATKMDFPDNYYDVIVALDVFEHIPEQKRNQFIDELYRVSSQLCVITAPFYSSQTVAAESRVNTVYKSLFNKNFIWLEEHMDNGLPNKDILKSYLSSKNIKYKIFGHGDISIWERLMSIHFFAAKNPGLASYRQEIDKFYNSQLFDNDYTEDSYRQIVIIEKSRKCPRLEISDSKISESVLEKLNILEKIFYNLLSMVNRNDKENGNDKVQIFVDTGRGFNEPQSESYQYNDEESSMHIATSLVNYENVQAIRIDPSNYHGLYKIEILKLNNVNKEKVTQYQISGNYSFEDSSIFMFEKNDPNIVLSINGKVNVSELEITVSKLSMSEIAYRFVNILSNKENEINSINTKYSEQLAENISIKNEIENNRLLTENLETERQELIDKLLSKEKELNEVIYNIKNENNELNKKLTLKEKELIESLSKENHLQISTDKVRNENIELNNRICAMEEELKGIYESKAWALIVKLRKILGK</sequence>
<feature type="domain" description="Methyltransferase type 11" evidence="2">
    <location>
        <begin position="65"/>
        <end position="112"/>
    </location>
</feature>
<dbReference type="Proteomes" id="UP000608420">
    <property type="component" value="Unassembled WGS sequence"/>
</dbReference>
<name>A0ABQ1W2H9_9BACL</name>
<evidence type="ECO:0000259" key="2">
    <source>
        <dbReference type="Pfam" id="PF08241"/>
    </source>
</evidence>
<feature type="coiled-coil region" evidence="1">
    <location>
        <begin position="410"/>
        <end position="490"/>
    </location>
</feature>
<keyword evidence="4" id="KW-1185">Reference proteome</keyword>
<dbReference type="Pfam" id="PF08241">
    <property type="entry name" value="Methyltransf_11"/>
    <property type="match status" value="1"/>
</dbReference>
<proteinExistence type="predicted"/>
<evidence type="ECO:0000313" key="4">
    <source>
        <dbReference type="Proteomes" id="UP000608420"/>
    </source>
</evidence>
<evidence type="ECO:0000313" key="3">
    <source>
        <dbReference type="EMBL" id="GGG08239.1"/>
    </source>
</evidence>
<gene>
    <name evidence="3" type="ORF">GCM10010913_32480</name>
</gene>